<evidence type="ECO:0000313" key="4">
    <source>
        <dbReference type="Proteomes" id="UP000612585"/>
    </source>
</evidence>
<evidence type="ECO:0000313" key="3">
    <source>
        <dbReference type="EMBL" id="GIJ60857.1"/>
    </source>
</evidence>
<comment type="caution">
    <text evidence="3">The sequence shown here is derived from an EMBL/GenBank/DDBJ whole genome shotgun (WGS) entry which is preliminary data.</text>
</comment>
<dbReference type="AlphaFoldDB" id="A0A8J3ZBN0"/>
<dbReference type="PANTHER" id="PTHR43377:SF1">
    <property type="entry name" value="BILIVERDIN REDUCTASE A"/>
    <property type="match status" value="1"/>
</dbReference>
<sequence length="350" mass="36470">MEPRSVLPPDTAAAQPTRPVGVLLVGAGFIAGVHCAAIAADPRAELVGVVDADGGRAAAFARSQGGIRYGSDLAEALRWPGVDAAIVCTPNDTHAAVGAAVAEAGRHLLIEKPLATTVADAKDLERRFADAGRVLFAAHTHRAYDYGRAVKETVDAGTIGRPVLVRLAILGGWIWTDWSAWVADPEKSGGHALHNGVHLLDLATWWLGDEPVTVRARGRKETATDLRIYDYLEMVVTYRNGATAICEMSRGHRPATLSRREVLVVGTAGQLDQDWDGESGLLQTEAGTTLVPAAGGDGFAVQLAAWLDAIEGAGKGIPPAMPVADAVRAVALGVAVEESIASGLPVEVAA</sequence>
<dbReference type="Pfam" id="PF22725">
    <property type="entry name" value="GFO_IDH_MocA_C3"/>
    <property type="match status" value="1"/>
</dbReference>
<dbReference type="InterPro" id="IPR055170">
    <property type="entry name" value="GFO_IDH_MocA-like_dom"/>
</dbReference>
<accession>A0A8J3ZBN0</accession>
<dbReference type="InterPro" id="IPR051450">
    <property type="entry name" value="Gfo/Idh/MocA_Oxidoreductases"/>
</dbReference>
<dbReference type="SUPFAM" id="SSF51735">
    <property type="entry name" value="NAD(P)-binding Rossmann-fold domains"/>
    <property type="match status" value="1"/>
</dbReference>
<evidence type="ECO:0000259" key="1">
    <source>
        <dbReference type="Pfam" id="PF01408"/>
    </source>
</evidence>
<feature type="domain" description="GFO/IDH/MocA-like oxidoreductase" evidence="2">
    <location>
        <begin position="148"/>
        <end position="271"/>
    </location>
</feature>
<gene>
    <name evidence="3" type="ORF">Vau01_083730</name>
</gene>
<keyword evidence="4" id="KW-1185">Reference proteome</keyword>
<reference evidence="3" key="1">
    <citation type="submission" date="2021-01" db="EMBL/GenBank/DDBJ databases">
        <title>Whole genome shotgun sequence of Virgisporangium aurantiacum NBRC 16421.</title>
        <authorList>
            <person name="Komaki H."/>
            <person name="Tamura T."/>
        </authorList>
    </citation>
    <scope>NUCLEOTIDE SEQUENCE</scope>
    <source>
        <strain evidence="3">NBRC 16421</strain>
    </source>
</reference>
<protein>
    <recommendedName>
        <fullName evidence="5">Gfo/Idh/MocA family oxidoreductase</fullName>
    </recommendedName>
</protein>
<dbReference type="PANTHER" id="PTHR43377">
    <property type="entry name" value="BILIVERDIN REDUCTASE A"/>
    <property type="match status" value="1"/>
</dbReference>
<dbReference type="Pfam" id="PF01408">
    <property type="entry name" value="GFO_IDH_MocA"/>
    <property type="match status" value="1"/>
</dbReference>
<dbReference type="RefSeq" id="WP_204005498.1">
    <property type="nucleotide sequence ID" value="NZ_BOPG01000061.1"/>
</dbReference>
<proteinExistence type="predicted"/>
<name>A0A8J3ZBN0_9ACTN</name>
<dbReference type="Gene3D" id="3.30.360.10">
    <property type="entry name" value="Dihydrodipicolinate Reductase, domain 2"/>
    <property type="match status" value="1"/>
</dbReference>
<organism evidence="3 4">
    <name type="scientific">Virgisporangium aurantiacum</name>
    <dbReference type="NCBI Taxonomy" id="175570"/>
    <lineage>
        <taxon>Bacteria</taxon>
        <taxon>Bacillati</taxon>
        <taxon>Actinomycetota</taxon>
        <taxon>Actinomycetes</taxon>
        <taxon>Micromonosporales</taxon>
        <taxon>Micromonosporaceae</taxon>
        <taxon>Virgisporangium</taxon>
    </lineage>
</organism>
<dbReference type="EMBL" id="BOPG01000061">
    <property type="protein sequence ID" value="GIJ60857.1"/>
    <property type="molecule type" value="Genomic_DNA"/>
</dbReference>
<dbReference type="GO" id="GO:0000166">
    <property type="term" value="F:nucleotide binding"/>
    <property type="evidence" value="ECO:0007669"/>
    <property type="project" value="InterPro"/>
</dbReference>
<evidence type="ECO:0008006" key="5">
    <source>
        <dbReference type="Google" id="ProtNLM"/>
    </source>
</evidence>
<dbReference type="InterPro" id="IPR000683">
    <property type="entry name" value="Gfo/Idh/MocA-like_OxRdtase_N"/>
</dbReference>
<feature type="domain" description="Gfo/Idh/MocA-like oxidoreductase N-terminal" evidence="1">
    <location>
        <begin position="21"/>
        <end position="139"/>
    </location>
</feature>
<dbReference type="Gene3D" id="3.40.50.720">
    <property type="entry name" value="NAD(P)-binding Rossmann-like Domain"/>
    <property type="match status" value="1"/>
</dbReference>
<dbReference type="Proteomes" id="UP000612585">
    <property type="component" value="Unassembled WGS sequence"/>
</dbReference>
<dbReference type="SUPFAM" id="SSF55347">
    <property type="entry name" value="Glyceraldehyde-3-phosphate dehydrogenase-like, C-terminal domain"/>
    <property type="match status" value="1"/>
</dbReference>
<evidence type="ECO:0000259" key="2">
    <source>
        <dbReference type="Pfam" id="PF22725"/>
    </source>
</evidence>
<dbReference type="InterPro" id="IPR036291">
    <property type="entry name" value="NAD(P)-bd_dom_sf"/>
</dbReference>